<keyword evidence="5" id="KW-1185">Reference proteome</keyword>
<dbReference type="STRING" id="1884261.A0A5C3QQX2"/>
<evidence type="ECO:0000256" key="1">
    <source>
        <dbReference type="SAM" id="MobiDB-lite"/>
    </source>
</evidence>
<evidence type="ECO:0000313" key="4">
    <source>
        <dbReference type="EMBL" id="TFL03967.1"/>
    </source>
</evidence>
<feature type="region of interest" description="Disordered" evidence="1">
    <location>
        <begin position="346"/>
        <end position="370"/>
    </location>
</feature>
<keyword evidence="2" id="KW-1133">Transmembrane helix</keyword>
<feature type="transmembrane region" description="Helical" evidence="2">
    <location>
        <begin position="143"/>
        <end position="164"/>
    </location>
</feature>
<dbReference type="InterPro" id="IPR045340">
    <property type="entry name" value="DUF6533"/>
</dbReference>
<dbReference type="AlphaFoldDB" id="A0A5C3QQX2"/>
<feature type="transmembrane region" description="Helical" evidence="2">
    <location>
        <begin position="38"/>
        <end position="57"/>
    </location>
</feature>
<keyword evidence="2" id="KW-0812">Transmembrane</keyword>
<gene>
    <name evidence="4" type="ORF">BDV98DRAFT_563335</name>
</gene>
<evidence type="ECO:0000313" key="5">
    <source>
        <dbReference type="Proteomes" id="UP000305067"/>
    </source>
</evidence>
<proteinExistence type="predicted"/>
<name>A0A5C3QQX2_9AGAR</name>
<organism evidence="4 5">
    <name type="scientific">Pterulicium gracile</name>
    <dbReference type="NCBI Taxonomy" id="1884261"/>
    <lineage>
        <taxon>Eukaryota</taxon>
        <taxon>Fungi</taxon>
        <taxon>Dikarya</taxon>
        <taxon>Basidiomycota</taxon>
        <taxon>Agaricomycotina</taxon>
        <taxon>Agaricomycetes</taxon>
        <taxon>Agaricomycetidae</taxon>
        <taxon>Agaricales</taxon>
        <taxon>Pleurotineae</taxon>
        <taxon>Pterulaceae</taxon>
        <taxon>Pterulicium</taxon>
    </lineage>
</organism>
<evidence type="ECO:0000256" key="2">
    <source>
        <dbReference type="SAM" id="Phobius"/>
    </source>
</evidence>
<accession>A0A5C3QQX2</accession>
<sequence length="370" mass="41890">MSFPFSVPFNPFGDNSPIGVITPGKIMQLATDLQSVKWYYTAMASLLAYDYVLTFSTEMRYVWREKRTIGFWLFLWVRYFPMCFCAIMLVSYFSPSWTFEMPSRTVFRCNRFAPAIWAQTVLIFVPCEILMALRVYALSKRNIWIVTPLIMVTLAQFSVSIYIFSSGDIGALPVARVPLKLDGFHICMLYPTPAIKNYALAFIGLNVGFDSAVFVLTLGYTLRAARLGKNPLIEAMRRDGILYFFGLFSANFVWMMMLVYGRPGLKFINAQPSHLFTSIMICRLSLSLREANGNPHVITSWGSDTYKGNNNRSGLSTMTVEERMDFASHEMAPVGDNTTYVGQKKKKAWEGKLSESEASSDGTFSRTSHA</sequence>
<reference evidence="4 5" key="1">
    <citation type="journal article" date="2019" name="Nat. Ecol. Evol.">
        <title>Megaphylogeny resolves global patterns of mushroom evolution.</title>
        <authorList>
            <person name="Varga T."/>
            <person name="Krizsan K."/>
            <person name="Foldi C."/>
            <person name="Dima B."/>
            <person name="Sanchez-Garcia M."/>
            <person name="Sanchez-Ramirez S."/>
            <person name="Szollosi G.J."/>
            <person name="Szarkandi J.G."/>
            <person name="Papp V."/>
            <person name="Albert L."/>
            <person name="Andreopoulos W."/>
            <person name="Angelini C."/>
            <person name="Antonin V."/>
            <person name="Barry K.W."/>
            <person name="Bougher N.L."/>
            <person name="Buchanan P."/>
            <person name="Buyck B."/>
            <person name="Bense V."/>
            <person name="Catcheside P."/>
            <person name="Chovatia M."/>
            <person name="Cooper J."/>
            <person name="Damon W."/>
            <person name="Desjardin D."/>
            <person name="Finy P."/>
            <person name="Geml J."/>
            <person name="Haridas S."/>
            <person name="Hughes K."/>
            <person name="Justo A."/>
            <person name="Karasinski D."/>
            <person name="Kautmanova I."/>
            <person name="Kiss B."/>
            <person name="Kocsube S."/>
            <person name="Kotiranta H."/>
            <person name="LaButti K.M."/>
            <person name="Lechner B.E."/>
            <person name="Liimatainen K."/>
            <person name="Lipzen A."/>
            <person name="Lukacs Z."/>
            <person name="Mihaltcheva S."/>
            <person name="Morgado L.N."/>
            <person name="Niskanen T."/>
            <person name="Noordeloos M.E."/>
            <person name="Ohm R.A."/>
            <person name="Ortiz-Santana B."/>
            <person name="Ovrebo C."/>
            <person name="Racz N."/>
            <person name="Riley R."/>
            <person name="Savchenko A."/>
            <person name="Shiryaev A."/>
            <person name="Soop K."/>
            <person name="Spirin V."/>
            <person name="Szebenyi C."/>
            <person name="Tomsovsky M."/>
            <person name="Tulloss R.E."/>
            <person name="Uehling J."/>
            <person name="Grigoriev I.V."/>
            <person name="Vagvolgyi C."/>
            <person name="Papp T."/>
            <person name="Martin F.M."/>
            <person name="Miettinen O."/>
            <person name="Hibbett D.S."/>
            <person name="Nagy L.G."/>
        </authorList>
    </citation>
    <scope>NUCLEOTIDE SEQUENCE [LARGE SCALE GENOMIC DNA]</scope>
    <source>
        <strain evidence="4 5">CBS 309.79</strain>
    </source>
</reference>
<feature type="transmembrane region" description="Helical" evidence="2">
    <location>
        <begin position="69"/>
        <end position="94"/>
    </location>
</feature>
<keyword evidence="2" id="KW-0472">Membrane</keyword>
<feature type="domain" description="DUF6533" evidence="3">
    <location>
        <begin position="39"/>
        <end position="82"/>
    </location>
</feature>
<feature type="compositionally biased region" description="Polar residues" evidence="1">
    <location>
        <begin position="356"/>
        <end position="370"/>
    </location>
</feature>
<dbReference type="Pfam" id="PF20151">
    <property type="entry name" value="DUF6533"/>
    <property type="match status" value="1"/>
</dbReference>
<feature type="transmembrane region" description="Helical" evidence="2">
    <location>
        <begin position="241"/>
        <end position="261"/>
    </location>
</feature>
<evidence type="ECO:0000259" key="3">
    <source>
        <dbReference type="Pfam" id="PF20151"/>
    </source>
</evidence>
<feature type="transmembrane region" description="Helical" evidence="2">
    <location>
        <begin position="114"/>
        <end position="136"/>
    </location>
</feature>
<dbReference type="Proteomes" id="UP000305067">
    <property type="component" value="Unassembled WGS sequence"/>
</dbReference>
<feature type="transmembrane region" description="Helical" evidence="2">
    <location>
        <begin position="198"/>
        <end position="220"/>
    </location>
</feature>
<dbReference type="EMBL" id="ML178819">
    <property type="protein sequence ID" value="TFL03967.1"/>
    <property type="molecule type" value="Genomic_DNA"/>
</dbReference>
<dbReference type="OrthoDB" id="3193253at2759"/>
<protein>
    <recommendedName>
        <fullName evidence="3">DUF6533 domain-containing protein</fullName>
    </recommendedName>
</protein>